<keyword evidence="1" id="KW-0732">Signal</keyword>
<keyword evidence="3" id="KW-1185">Reference proteome</keyword>
<accession>A0ABV0R6S0</accession>
<reference evidence="2 3" key="1">
    <citation type="submission" date="2021-06" db="EMBL/GenBank/DDBJ databases">
        <authorList>
            <person name="Palmer J.M."/>
        </authorList>
    </citation>
    <scope>NUCLEOTIDE SEQUENCE [LARGE SCALE GENOMIC DNA]</scope>
    <source>
        <strain evidence="2 3">XC_2019</strain>
        <tissue evidence="2">Muscle</tissue>
    </source>
</reference>
<feature type="signal peptide" evidence="1">
    <location>
        <begin position="1"/>
        <end position="22"/>
    </location>
</feature>
<dbReference type="Proteomes" id="UP001434883">
    <property type="component" value="Unassembled WGS sequence"/>
</dbReference>
<proteinExistence type="predicted"/>
<feature type="non-terminal residue" evidence="2">
    <location>
        <position position="1"/>
    </location>
</feature>
<evidence type="ECO:0000256" key="1">
    <source>
        <dbReference type="SAM" id="SignalP"/>
    </source>
</evidence>
<protein>
    <submittedName>
        <fullName evidence="2">Uncharacterized protein</fullName>
    </submittedName>
</protein>
<evidence type="ECO:0000313" key="3">
    <source>
        <dbReference type="Proteomes" id="UP001434883"/>
    </source>
</evidence>
<comment type="caution">
    <text evidence="2">The sequence shown here is derived from an EMBL/GenBank/DDBJ whole genome shotgun (WGS) entry which is preliminary data.</text>
</comment>
<sequence>TIFFTTFRLDSVLFVYLRLVSSSDTFQLMYFSLDMNHYKLVIFELCVSISRSSISFLSPEDFLLSSQLPRYRFLPEQS</sequence>
<evidence type="ECO:0000313" key="2">
    <source>
        <dbReference type="EMBL" id="MEQ2203807.1"/>
    </source>
</evidence>
<feature type="chain" id="PRO_5045138511" evidence="1">
    <location>
        <begin position="23"/>
        <end position="78"/>
    </location>
</feature>
<organism evidence="2 3">
    <name type="scientific">Xenoophorus captivus</name>
    <dbReference type="NCBI Taxonomy" id="1517983"/>
    <lineage>
        <taxon>Eukaryota</taxon>
        <taxon>Metazoa</taxon>
        <taxon>Chordata</taxon>
        <taxon>Craniata</taxon>
        <taxon>Vertebrata</taxon>
        <taxon>Euteleostomi</taxon>
        <taxon>Actinopterygii</taxon>
        <taxon>Neopterygii</taxon>
        <taxon>Teleostei</taxon>
        <taxon>Neoteleostei</taxon>
        <taxon>Acanthomorphata</taxon>
        <taxon>Ovalentaria</taxon>
        <taxon>Atherinomorphae</taxon>
        <taxon>Cyprinodontiformes</taxon>
        <taxon>Goodeidae</taxon>
        <taxon>Xenoophorus</taxon>
    </lineage>
</organism>
<name>A0ABV0R6S0_9TELE</name>
<dbReference type="EMBL" id="JAHRIN010035017">
    <property type="protein sequence ID" value="MEQ2203807.1"/>
    <property type="molecule type" value="Genomic_DNA"/>
</dbReference>
<gene>
    <name evidence="2" type="ORF">XENOCAPTIV_003940</name>
</gene>